<name>A0ABR1LM07_9PEZI</name>
<dbReference type="Proteomes" id="UP001360953">
    <property type="component" value="Unassembled WGS sequence"/>
</dbReference>
<dbReference type="GeneID" id="92028904"/>
<reference evidence="1 2" key="1">
    <citation type="submission" date="2024-04" db="EMBL/GenBank/DDBJ databases">
        <title>Phyllosticta paracitricarpa is synonymous to the EU quarantine fungus P. citricarpa based on phylogenomic analyses.</title>
        <authorList>
            <consortium name="Lawrence Berkeley National Laboratory"/>
            <person name="Van ingen-buijs V.A."/>
            <person name="Van westerhoven A.C."/>
            <person name="Haridas S."/>
            <person name="Skiadas P."/>
            <person name="Martin F."/>
            <person name="Groenewald J.Z."/>
            <person name="Crous P.W."/>
            <person name="Seidl M.F."/>
        </authorList>
    </citation>
    <scope>NUCLEOTIDE SEQUENCE [LARGE SCALE GENOMIC DNA]</scope>
    <source>
        <strain evidence="1 2">CPC 17464</strain>
    </source>
</reference>
<sequence>MNLSTHTHIETTQLINDAISRDMSMMKLGNVHDMTTQMALSRRPKTRNSVPELPDFSALCLQDHIQSASECECKSRPKTLFWSLGLVNFRDKRGHQPDCPLYGTSEREVNVALRLAIPFIFEKSIQVVFNANWGAGGVALSPSVKLTAITVDRSQSPAFMCMDRLRGCLEKAIKKEEPTPRFVSHTTVIYCQSVLSQMQPLPRKRPLSVHEQDKDGSTVLWEFLGVVAGIMWSDDQLCAGFTPTVTKYASRVIKMMVDDYGANPNTVIPSSSKNNPRKTDYKNHSSMDLILMRTTFDTGIEEKPAEGAPIEAILINHGFAPFKLSSKYFASKGNGGYSFGHIRRMFNSPDLAQELGFPNHHLAIFRRSSSELLACIRKGVSWTNHEGLPDPMICALSWREGLRILLALGLDPIPALEQAQANSFKVPDAMRDFIAYRIPPFWEIPDLPHAGRTMLYGYHSPEVRGLIFDYVAGARKELAQIGLQNLPPGTWERQHLQDLQRKGSLVDEYALDVWKALEASKLIAPSKLKYLWPGIKKSVYSYKLSSYKKSENNYQSLFNLGFHDIDITEADGSTPFLNACSRFDLTSAAWFISKGTRTDPRGLWFLMRSFSGFSGWFRRGSWVIDLSLSLRCDTCRCFCSTSGCTPVAVLVRKRWMGSVARRRIAETFTKAYPSSTRRAWMREICRLEVFERLGMTHTCCRATDPDDYFSHRWKPLDHVDVAAIQEEEMELKVILDAYMTLFDGMLAHFSGQFAAFISAWWAGIDLFFPPQYREDSIICDRSETSKCVLWPDLTLFSTPRIRTYGYGEPFPDSTASMAIIRHLADVVGTIKRLFDEQGPRKFVEFVQIRYLTSLGISLTIIEWMQEPGDGKVSPHRGPCDGPYLGYNCWLHMRAGKSYWSLWDPDVLKKYHAEDYILPLVSAAVIRDVERNTWIPDALRERLESEGVIVDGRLRPAPWREDAEDIFERHLDIFDQFPSM</sequence>
<gene>
    <name evidence="1" type="ORF">J3D65DRAFT_409719</name>
</gene>
<accession>A0ABR1LM07</accession>
<proteinExistence type="predicted"/>
<dbReference type="RefSeq" id="XP_066654647.1">
    <property type="nucleotide sequence ID" value="XM_066795998.1"/>
</dbReference>
<keyword evidence="2" id="KW-1185">Reference proteome</keyword>
<comment type="caution">
    <text evidence="1">The sequence shown here is derived from an EMBL/GenBank/DDBJ whole genome shotgun (WGS) entry which is preliminary data.</text>
</comment>
<dbReference type="EMBL" id="JBBPEH010000007">
    <property type="protein sequence ID" value="KAK7536231.1"/>
    <property type="molecule type" value="Genomic_DNA"/>
</dbReference>
<evidence type="ECO:0000313" key="1">
    <source>
        <dbReference type="EMBL" id="KAK7536231.1"/>
    </source>
</evidence>
<protein>
    <submittedName>
        <fullName evidence="1">Uncharacterized protein</fullName>
    </submittedName>
</protein>
<organism evidence="1 2">
    <name type="scientific">Phyllosticta citribraziliensis</name>
    <dbReference type="NCBI Taxonomy" id="989973"/>
    <lineage>
        <taxon>Eukaryota</taxon>
        <taxon>Fungi</taxon>
        <taxon>Dikarya</taxon>
        <taxon>Ascomycota</taxon>
        <taxon>Pezizomycotina</taxon>
        <taxon>Dothideomycetes</taxon>
        <taxon>Dothideomycetes incertae sedis</taxon>
        <taxon>Botryosphaeriales</taxon>
        <taxon>Phyllostictaceae</taxon>
        <taxon>Phyllosticta</taxon>
    </lineage>
</organism>
<evidence type="ECO:0000313" key="2">
    <source>
        <dbReference type="Proteomes" id="UP001360953"/>
    </source>
</evidence>